<dbReference type="Proteomes" id="UP000007076">
    <property type="component" value="Chromosome"/>
</dbReference>
<protein>
    <recommendedName>
        <fullName evidence="4">Response regulatory domain-containing protein</fullName>
    </recommendedName>
</protein>
<evidence type="ECO:0000313" key="3">
    <source>
        <dbReference type="Proteomes" id="UP000007076"/>
    </source>
</evidence>
<evidence type="ECO:0000256" key="1">
    <source>
        <dbReference type="SAM" id="MobiDB-lite"/>
    </source>
</evidence>
<dbReference type="RefSeq" id="WP_014136675.1">
    <property type="nucleotide sequence ID" value="NC_016109.1"/>
</dbReference>
<dbReference type="Gene3D" id="3.40.50.2300">
    <property type="match status" value="1"/>
</dbReference>
<proteinExistence type="predicted"/>
<dbReference type="EMBL" id="AP010968">
    <property type="protein sequence ID" value="BAJ29369.1"/>
    <property type="molecule type" value="Genomic_DNA"/>
</dbReference>
<dbReference type="HOGENOM" id="CLU_059872_0_0_11"/>
<gene>
    <name evidence="2" type="ordered locus">KSE_35640</name>
</gene>
<evidence type="ECO:0000313" key="2">
    <source>
        <dbReference type="EMBL" id="BAJ29369.1"/>
    </source>
</evidence>
<dbReference type="STRING" id="452652.KSE_35640"/>
<dbReference type="KEGG" id="ksk:KSE_35640"/>
<dbReference type="SUPFAM" id="SSF52172">
    <property type="entry name" value="CheY-like"/>
    <property type="match status" value="1"/>
</dbReference>
<organism evidence="2 3">
    <name type="scientific">Kitasatospora setae (strain ATCC 33774 / DSM 43861 / JCM 3304 / KCC A-0304 / NBRC 14216 / KM-6054)</name>
    <name type="common">Streptomyces setae</name>
    <dbReference type="NCBI Taxonomy" id="452652"/>
    <lineage>
        <taxon>Bacteria</taxon>
        <taxon>Bacillati</taxon>
        <taxon>Actinomycetota</taxon>
        <taxon>Actinomycetes</taxon>
        <taxon>Kitasatosporales</taxon>
        <taxon>Streptomycetaceae</taxon>
        <taxon>Kitasatospora</taxon>
    </lineage>
</organism>
<dbReference type="eggNOG" id="COG0784">
    <property type="taxonomic scope" value="Bacteria"/>
</dbReference>
<keyword evidence="3" id="KW-1185">Reference proteome</keyword>
<sequence>MTTGESVFRLLIVDDEHDLAVRLEKMLQRQLADLGSIECEIEERFDDAEARLAKEHFDLVVLDVRDSSGQSTGTDSAARGRYLYDRVAGIRWVPVVFCTAVPGQVEDLAAPPLVQVVHKNRLADVTQAVRDGLTCGVPALSRLISDLVNRQLSTFLRDVIAPNWEQMATTDMSETALVLVHRLSAWLKDSAVQELDSVIGSGVGSVVAHSSAARVYLNPPVTSHLTAADLVSTSEGQWWLVLTPACDLYEDEASAGEAGARQAKVEFVRLARAAEIRESAPFRTWDATRNGKNKQALQRIFRTDHNRYRVLPKYLNIPDLVVDFEDVSSVPLADIRRHLESGEWKRVATLDSPFAEAFLTAHSRTVGRIGTPDIDFTSLEIRLTSEPAPGTATPRTQPGLTDPSSEPRS</sequence>
<reference evidence="2 3" key="1">
    <citation type="journal article" date="2010" name="DNA Res.">
        <title>Genome sequence of Kitasatospora setae NBRC 14216T: an evolutionary snapshot of the family Streptomycetaceae.</title>
        <authorList>
            <person name="Ichikawa N."/>
            <person name="Oguchi A."/>
            <person name="Ikeda H."/>
            <person name="Ishikawa J."/>
            <person name="Kitani S."/>
            <person name="Watanabe Y."/>
            <person name="Nakamura S."/>
            <person name="Katano Y."/>
            <person name="Kishi E."/>
            <person name="Sasagawa M."/>
            <person name="Ankai A."/>
            <person name="Fukui S."/>
            <person name="Hashimoto Y."/>
            <person name="Kamata S."/>
            <person name="Otoguro M."/>
            <person name="Tanikawa S."/>
            <person name="Nihira T."/>
            <person name="Horinouchi S."/>
            <person name="Ohnishi Y."/>
            <person name="Hayakawa M."/>
            <person name="Kuzuyama T."/>
            <person name="Arisawa A."/>
            <person name="Nomoto F."/>
            <person name="Miura H."/>
            <person name="Takahashi Y."/>
            <person name="Fujita N."/>
        </authorList>
    </citation>
    <scope>NUCLEOTIDE SEQUENCE [LARGE SCALE GENOMIC DNA]</scope>
    <source>
        <strain evidence="3">ATCC 33774 / DSM 43861 / JCM 3304 / KCC A-0304 / NBRC 14216 / KM-6054</strain>
    </source>
</reference>
<feature type="compositionally biased region" description="Polar residues" evidence="1">
    <location>
        <begin position="393"/>
        <end position="409"/>
    </location>
</feature>
<feature type="region of interest" description="Disordered" evidence="1">
    <location>
        <begin position="385"/>
        <end position="409"/>
    </location>
</feature>
<dbReference type="AlphaFoldDB" id="E4NDT8"/>
<evidence type="ECO:0008006" key="4">
    <source>
        <dbReference type="Google" id="ProtNLM"/>
    </source>
</evidence>
<accession>E4NDT8</accession>
<name>E4NDT8_KITSK</name>
<dbReference type="InterPro" id="IPR011006">
    <property type="entry name" value="CheY-like_superfamily"/>
</dbReference>